<name>A0A6I1GGU9_9BIFI</name>
<sequence length="137" mass="13762">MNGRKNNTVKRDADDDTDDAVDIDTGASVVDSDAVDRSNAADVSVSDIQAKDEDVELSADAVRQLSAVAVVLGVVGIVLCFVPGVPLLYALIAGIVAAVLGLVNCLSASVIHDSHVRIAAAAGAIAGAVAIAVSLIL</sequence>
<feature type="transmembrane region" description="Helical" evidence="2">
    <location>
        <begin position="118"/>
        <end position="136"/>
    </location>
</feature>
<feature type="transmembrane region" description="Helical" evidence="2">
    <location>
        <begin position="65"/>
        <end position="85"/>
    </location>
</feature>
<proteinExistence type="predicted"/>
<keyword evidence="2" id="KW-0812">Transmembrane</keyword>
<keyword evidence="4" id="KW-1185">Reference proteome</keyword>
<feature type="transmembrane region" description="Helical" evidence="2">
    <location>
        <begin position="91"/>
        <end position="111"/>
    </location>
</feature>
<comment type="caution">
    <text evidence="3">The sequence shown here is derived from an EMBL/GenBank/DDBJ whole genome shotgun (WGS) entry which is preliminary data.</text>
</comment>
<gene>
    <name evidence="3" type="ORF">F7D09_0741</name>
</gene>
<dbReference type="EMBL" id="WBVT01000007">
    <property type="protein sequence ID" value="KAB7790825.1"/>
    <property type="molecule type" value="Genomic_DNA"/>
</dbReference>
<dbReference type="RefSeq" id="WP_152234089.1">
    <property type="nucleotide sequence ID" value="NZ_JBHSKZ010000001.1"/>
</dbReference>
<organism evidence="3 4">
    <name type="scientific">Bifidobacterium leontopitheci</name>
    <dbReference type="NCBI Taxonomy" id="2650774"/>
    <lineage>
        <taxon>Bacteria</taxon>
        <taxon>Bacillati</taxon>
        <taxon>Actinomycetota</taxon>
        <taxon>Actinomycetes</taxon>
        <taxon>Bifidobacteriales</taxon>
        <taxon>Bifidobacteriaceae</taxon>
        <taxon>Bifidobacterium</taxon>
    </lineage>
</organism>
<dbReference type="AlphaFoldDB" id="A0A6I1GGU9"/>
<feature type="region of interest" description="Disordered" evidence="1">
    <location>
        <begin position="1"/>
        <end position="25"/>
    </location>
</feature>
<keyword evidence="2" id="KW-0472">Membrane</keyword>
<evidence type="ECO:0000256" key="1">
    <source>
        <dbReference type="SAM" id="MobiDB-lite"/>
    </source>
</evidence>
<reference evidence="3 4" key="1">
    <citation type="submission" date="2019-09" db="EMBL/GenBank/DDBJ databases">
        <title>Characterization of the phylogenetic diversity of two novel species belonging to the genus Bifidobacterium: Bifidobacterium cebidarum sp. nov. and Bifidobacterium leontopitheci sp. nov.</title>
        <authorList>
            <person name="Lugli G.A."/>
            <person name="Duranti S."/>
            <person name="Milani C."/>
            <person name="Turroni F."/>
            <person name="Ventura M."/>
        </authorList>
    </citation>
    <scope>NUCLEOTIDE SEQUENCE [LARGE SCALE GENOMIC DNA]</scope>
    <source>
        <strain evidence="3 4">LMG 31471</strain>
    </source>
</reference>
<accession>A0A6I1GGU9</accession>
<evidence type="ECO:0000313" key="3">
    <source>
        <dbReference type="EMBL" id="KAB7790825.1"/>
    </source>
</evidence>
<evidence type="ECO:0000256" key="2">
    <source>
        <dbReference type="SAM" id="Phobius"/>
    </source>
</evidence>
<protein>
    <submittedName>
        <fullName evidence="3">Uncharacterized protein</fullName>
    </submittedName>
</protein>
<dbReference type="Proteomes" id="UP000441772">
    <property type="component" value="Unassembled WGS sequence"/>
</dbReference>
<evidence type="ECO:0000313" key="4">
    <source>
        <dbReference type="Proteomes" id="UP000441772"/>
    </source>
</evidence>
<keyword evidence="2" id="KW-1133">Transmembrane helix</keyword>